<gene>
    <name evidence="2" type="ORF">PBI_VOHMINGHAZI_59</name>
</gene>
<accession>A0A097BXF7</accession>
<dbReference type="Proteomes" id="UP000029887">
    <property type="component" value="Segment"/>
</dbReference>
<feature type="region of interest" description="Disordered" evidence="1">
    <location>
        <begin position="1"/>
        <end position="26"/>
    </location>
</feature>
<dbReference type="EMBL" id="KM401838">
    <property type="protein sequence ID" value="AIS73632.1"/>
    <property type="molecule type" value="Genomic_DNA"/>
</dbReference>
<sequence>MDPDQLTFDDIEGIHDYVYEEGENEQ</sequence>
<dbReference type="GeneID" id="26795327"/>
<feature type="compositionally biased region" description="Acidic residues" evidence="1">
    <location>
        <begin position="1"/>
        <end position="11"/>
    </location>
</feature>
<organism evidence="2 3">
    <name type="scientific">Mycobacterium phage VohminGhazi</name>
    <dbReference type="NCBI Taxonomy" id="1542912"/>
    <lineage>
        <taxon>Viruses</taxon>
        <taxon>Duplodnaviria</taxon>
        <taxon>Heunggongvirae</taxon>
        <taxon>Uroviricota</taxon>
        <taxon>Caudoviricetes</taxon>
        <taxon>Gladiatorvirus</taxon>
        <taxon>Gladiatorvirus ericB</taxon>
    </lineage>
</organism>
<proteinExistence type="predicted"/>
<protein>
    <submittedName>
        <fullName evidence="2">Uncharacterized protein</fullName>
    </submittedName>
</protein>
<evidence type="ECO:0000313" key="2">
    <source>
        <dbReference type="EMBL" id="AIS73632.1"/>
    </source>
</evidence>
<dbReference type="KEGG" id="vg:26795327"/>
<name>A0A097BXF7_9CAUD</name>
<reference evidence="2 3" key="1">
    <citation type="submission" date="2014-08" db="EMBL/GenBank/DDBJ databases">
        <authorList>
            <person name="Baker A.R."/>
            <person name="Burr A.R."/>
            <person name="Dasin A.T."/>
            <person name="Garcia J.E."/>
            <person name="Guerrero B.J."/>
            <person name="Jones M.I."/>
            <person name="Kim J.T."/>
            <person name="Rockwood T.C."/>
            <person name="Shen A.C.Y."/>
            <person name="Stoddart K.E."/>
            <person name="Truong Q.M."/>
            <person name="Villegas R.L."/>
            <person name="Walker J.M."/>
            <person name="Bhuiyan S."/>
            <person name="Benjamin R.C."/>
            <person name="Hughes L.E."/>
            <person name="Hale R.H."/>
            <person name="Visi D.H."/>
            <person name="Allen M.S."/>
            <person name="Anders K.R."/>
            <person name="Braun M.A."/>
            <person name="Delesalle V.A."/>
            <person name="Ware V.C."/>
            <person name="Bradley K.W."/>
            <person name="Barker L.P."/>
            <person name="Asai D.J."/>
            <person name="Bowman C.A."/>
            <person name="Russell D.A."/>
            <person name="Pope W.H."/>
            <person name="Jacobs-Sera D."/>
            <person name="Hendrix R.W."/>
            <person name="Hatfull G.F."/>
        </authorList>
    </citation>
    <scope>NUCLEOTIDE SEQUENCE [LARGE SCALE GENOMIC DNA]</scope>
</reference>
<evidence type="ECO:0000313" key="3">
    <source>
        <dbReference type="Proteomes" id="UP000029887"/>
    </source>
</evidence>
<dbReference type="RefSeq" id="YP_009224181.1">
    <property type="nucleotide sequence ID" value="NC_029077.1"/>
</dbReference>
<evidence type="ECO:0000256" key="1">
    <source>
        <dbReference type="SAM" id="MobiDB-lite"/>
    </source>
</evidence>